<feature type="region of interest" description="Disordered" evidence="1">
    <location>
        <begin position="315"/>
        <end position="355"/>
    </location>
</feature>
<feature type="region of interest" description="Disordered" evidence="1">
    <location>
        <begin position="653"/>
        <end position="707"/>
    </location>
</feature>
<sequence length="707" mass="76149">MPNRSSSPSILGPSHAGGPSSSSLNSLNRGRPISRSSSPRPPPSYARSGLDRSPSLNPMVLDNRPRVPTPIYLRCSSPGNSSSKGSLKIHIPAWGVSLVQPPRILDLHPLEAGSNALEPPCEDTVLSGSLEVIMKERRRVKAISVGVQSVCRLNMGKDRVWEEDGIFERGVEVLGPTDINVVEGIWLEKGSQSFSFTIILPATLATTDYHNFGRVSYILTARVEGSGSSGSLSSMFKTSSSGPSLDQSIPDVGVFERVIARSNKVASSSHNFERRGSALDLQGLAIDDPLEDNDAIAVGEGPVSVQGLYTRRQSGDLLRPCERSNTDSNSQSRSGNGPFSSSSRRGSSSSLNQPTNINPFGPEVIACGQGWLKGDLCASKAIVVHANPSRSGGVNTLDLRKEGFVDGLGTWRFSANSDVFAISSVLLLSVRFPAPSPNVTIFMVRLILSQTYSIISPRTPNQSPHMPEGPKQHVIYQVGRPHKPGERYPSREVEALWRGTQVPGKGKKNSKELDGQEGWKIRAVVRLPGHDRIRPSTNEGTITPIRVKHELILQVFYSLDGKCVFNDDIEGPGELRMMSVKMPIAVPSCCLTLNALNLPTYECAQSNTPPTENIDTILSSPSAKDLCMCGSTFAELGEAAMRRMHSIEQDEIDEGVRESQDQQQNGTGSSGNGSSSGSGSASASRNKDNESRRNSFSNNRDRGPPAT</sequence>
<evidence type="ECO:0000313" key="3">
    <source>
        <dbReference type="Proteomes" id="UP001355207"/>
    </source>
</evidence>
<reference evidence="2 3" key="1">
    <citation type="submission" date="2024-01" db="EMBL/GenBank/DDBJ databases">
        <title>Comparative genomics of Cryptococcus and Kwoniella reveals pathogenesis evolution and contrasting modes of karyotype evolution via chromosome fusion or intercentromeric recombination.</title>
        <authorList>
            <person name="Coelho M.A."/>
            <person name="David-Palma M."/>
            <person name="Shea T."/>
            <person name="Bowers K."/>
            <person name="McGinley-Smith S."/>
            <person name="Mohammad A.W."/>
            <person name="Gnirke A."/>
            <person name="Yurkov A.M."/>
            <person name="Nowrousian M."/>
            <person name="Sun S."/>
            <person name="Cuomo C.A."/>
            <person name="Heitman J."/>
        </authorList>
    </citation>
    <scope>NUCLEOTIDE SEQUENCE [LARGE SCALE GENOMIC DNA]</scope>
    <source>
        <strain evidence="2 3">CBS 6074</strain>
    </source>
</reference>
<feature type="region of interest" description="Disordered" evidence="1">
    <location>
        <begin position="1"/>
        <end position="63"/>
    </location>
</feature>
<proteinExistence type="predicted"/>
<dbReference type="RefSeq" id="XP_066077537.1">
    <property type="nucleotide sequence ID" value="XM_066221440.1"/>
</dbReference>
<dbReference type="EMBL" id="CP144104">
    <property type="protein sequence ID" value="WWC90774.1"/>
    <property type="molecule type" value="Genomic_DNA"/>
</dbReference>
<dbReference type="GeneID" id="91096381"/>
<dbReference type="Gene3D" id="2.60.40.640">
    <property type="match status" value="1"/>
</dbReference>
<keyword evidence="3" id="KW-1185">Reference proteome</keyword>
<feature type="compositionally biased region" description="Basic and acidic residues" evidence="1">
    <location>
        <begin position="685"/>
        <end position="707"/>
    </location>
</feature>
<feature type="compositionally biased region" description="Low complexity" evidence="1">
    <location>
        <begin position="330"/>
        <end position="350"/>
    </location>
</feature>
<dbReference type="AlphaFoldDB" id="A0AAX4K0W4"/>
<evidence type="ECO:0000313" key="2">
    <source>
        <dbReference type="EMBL" id="WWC90774.1"/>
    </source>
</evidence>
<evidence type="ECO:0000256" key="1">
    <source>
        <dbReference type="SAM" id="MobiDB-lite"/>
    </source>
</evidence>
<protein>
    <recommendedName>
        <fullName evidence="4">Arrestin C-terminal-like domain-containing protein</fullName>
    </recommendedName>
</protein>
<dbReference type="InterPro" id="IPR014752">
    <property type="entry name" value="Arrestin-like_C"/>
</dbReference>
<dbReference type="Proteomes" id="UP001355207">
    <property type="component" value="Chromosome 7"/>
</dbReference>
<organism evidence="2 3">
    <name type="scientific">Kwoniella dendrophila CBS 6074</name>
    <dbReference type="NCBI Taxonomy" id="1295534"/>
    <lineage>
        <taxon>Eukaryota</taxon>
        <taxon>Fungi</taxon>
        <taxon>Dikarya</taxon>
        <taxon>Basidiomycota</taxon>
        <taxon>Agaricomycotina</taxon>
        <taxon>Tremellomycetes</taxon>
        <taxon>Tremellales</taxon>
        <taxon>Cryptococcaceae</taxon>
        <taxon>Kwoniella</taxon>
    </lineage>
</organism>
<feature type="compositionally biased region" description="Low complexity" evidence="1">
    <location>
        <begin position="18"/>
        <end position="38"/>
    </location>
</feature>
<evidence type="ECO:0008006" key="4">
    <source>
        <dbReference type="Google" id="ProtNLM"/>
    </source>
</evidence>
<name>A0AAX4K0W4_9TREE</name>
<accession>A0AAX4K0W4</accession>
<gene>
    <name evidence="2" type="ORF">L201_005711</name>
</gene>